<accession>A0ABS2SKQ2</accession>
<protein>
    <submittedName>
        <fullName evidence="1">Uncharacterized protein</fullName>
    </submittedName>
</protein>
<evidence type="ECO:0000313" key="1">
    <source>
        <dbReference type="EMBL" id="MBM7816842.1"/>
    </source>
</evidence>
<comment type="caution">
    <text evidence="1">The sequence shown here is derived from an EMBL/GenBank/DDBJ whole genome shotgun (WGS) entry which is preliminary data.</text>
</comment>
<keyword evidence="2" id="KW-1185">Reference proteome</keyword>
<gene>
    <name evidence="1" type="ORF">JOE56_001536</name>
</gene>
<reference evidence="1 2" key="1">
    <citation type="submission" date="2021-01" db="EMBL/GenBank/DDBJ databases">
        <title>Sequencing the genomes of 1000 actinobacteria strains.</title>
        <authorList>
            <person name="Klenk H.-P."/>
        </authorList>
    </citation>
    <scope>NUCLEOTIDE SEQUENCE [LARGE SCALE GENOMIC DNA]</scope>
    <source>
        <strain evidence="1 2">DSM 13657</strain>
    </source>
</reference>
<dbReference type="EMBL" id="JAFBCP010000001">
    <property type="protein sequence ID" value="MBM7816842.1"/>
    <property type="molecule type" value="Genomic_DNA"/>
</dbReference>
<name>A0ABS2SKQ2_9MICO</name>
<organism evidence="1 2">
    <name type="scientific">Brevibacterium paucivorans</name>
    <dbReference type="NCBI Taxonomy" id="170994"/>
    <lineage>
        <taxon>Bacteria</taxon>
        <taxon>Bacillati</taxon>
        <taxon>Actinomycetota</taxon>
        <taxon>Actinomycetes</taxon>
        <taxon>Micrococcales</taxon>
        <taxon>Brevibacteriaceae</taxon>
        <taxon>Brevibacterium</taxon>
    </lineage>
</organism>
<sequence>MVAAGLAGWADWAGSPVESCQRNLGSRNNRSSVGAAGLVGGAARRAVAVPAVASAPVHDGGQVSVAEVVPGYPFVFGLTRS</sequence>
<dbReference type="Proteomes" id="UP000809290">
    <property type="component" value="Unassembled WGS sequence"/>
</dbReference>
<dbReference type="RefSeq" id="WP_204515535.1">
    <property type="nucleotide sequence ID" value="NZ_JAFBCP010000001.1"/>
</dbReference>
<evidence type="ECO:0000313" key="2">
    <source>
        <dbReference type="Proteomes" id="UP000809290"/>
    </source>
</evidence>
<proteinExistence type="predicted"/>